<organism evidence="6 7">
    <name type="scientific">Paenibacillus ferrarius</name>
    <dbReference type="NCBI Taxonomy" id="1469647"/>
    <lineage>
        <taxon>Bacteria</taxon>
        <taxon>Bacillati</taxon>
        <taxon>Bacillota</taxon>
        <taxon>Bacilli</taxon>
        <taxon>Bacillales</taxon>
        <taxon>Paenibacillaceae</taxon>
        <taxon>Paenibacillus</taxon>
    </lineage>
</organism>
<evidence type="ECO:0000256" key="4">
    <source>
        <dbReference type="ARBA" id="ARBA00022807"/>
    </source>
</evidence>
<dbReference type="STRING" id="1469647.BC351_07565"/>
<keyword evidence="3" id="KW-0378">Hydrolase</keyword>
<gene>
    <name evidence="6" type="ORF">BC351_07565</name>
</gene>
<dbReference type="PANTHER" id="PTHR47053:SF1">
    <property type="entry name" value="MUREIN DD-ENDOPEPTIDASE MEPH-RELATED"/>
    <property type="match status" value="1"/>
</dbReference>
<keyword evidence="7" id="KW-1185">Reference proteome</keyword>
<proteinExistence type="inferred from homology"/>
<dbReference type="InterPro" id="IPR038765">
    <property type="entry name" value="Papain-like_cys_pep_sf"/>
</dbReference>
<dbReference type="GO" id="GO:0008234">
    <property type="term" value="F:cysteine-type peptidase activity"/>
    <property type="evidence" value="ECO:0007669"/>
    <property type="project" value="UniProtKB-KW"/>
</dbReference>
<comment type="caution">
    <text evidence="6">The sequence shown here is derived from an EMBL/GenBank/DDBJ whole genome shotgun (WGS) entry which is preliminary data.</text>
</comment>
<comment type="similarity">
    <text evidence="1">Belongs to the peptidase C40 family.</text>
</comment>
<evidence type="ECO:0000256" key="3">
    <source>
        <dbReference type="ARBA" id="ARBA00022801"/>
    </source>
</evidence>
<dbReference type="PANTHER" id="PTHR47053">
    <property type="entry name" value="MUREIN DD-ENDOPEPTIDASE MEPH-RELATED"/>
    <property type="match status" value="1"/>
</dbReference>
<dbReference type="PROSITE" id="PS51935">
    <property type="entry name" value="NLPC_P60"/>
    <property type="match status" value="1"/>
</dbReference>
<reference evidence="7" key="1">
    <citation type="submission" date="2016-07" db="EMBL/GenBank/DDBJ databases">
        <authorList>
            <person name="Florea S."/>
            <person name="Webb J.S."/>
            <person name="Jaromczyk J."/>
            <person name="Schardl C.L."/>
        </authorList>
    </citation>
    <scope>NUCLEOTIDE SEQUENCE [LARGE SCALE GENOMIC DNA]</scope>
    <source>
        <strain evidence="7">CY1</strain>
    </source>
</reference>
<dbReference type="Gene3D" id="3.90.1720.10">
    <property type="entry name" value="endopeptidase domain like (from Nostoc punctiforme)"/>
    <property type="match status" value="1"/>
</dbReference>
<feature type="domain" description="NlpC/P60" evidence="5">
    <location>
        <begin position="22"/>
        <end position="152"/>
    </location>
</feature>
<dbReference type="EMBL" id="MBTG01000034">
    <property type="protein sequence ID" value="OPH50629.1"/>
    <property type="molecule type" value="Genomic_DNA"/>
</dbReference>
<dbReference type="SUPFAM" id="SSF54001">
    <property type="entry name" value="Cysteine proteinases"/>
    <property type="match status" value="1"/>
</dbReference>
<keyword evidence="4" id="KW-0788">Thiol protease</keyword>
<evidence type="ECO:0000313" key="6">
    <source>
        <dbReference type="EMBL" id="OPH50629.1"/>
    </source>
</evidence>
<dbReference type="Proteomes" id="UP000190626">
    <property type="component" value="Unassembled WGS sequence"/>
</dbReference>
<keyword evidence="2" id="KW-0645">Protease</keyword>
<dbReference type="Pfam" id="PF00877">
    <property type="entry name" value="NLPC_P60"/>
    <property type="match status" value="1"/>
</dbReference>
<dbReference type="InterPro" id="IPR000064">
    <property type="entry name" value="NLP_P60_dom"/>
</dbReference>
<protein>
    <recommendedName>
        <fullName evidence="5">NlpC/P60 domain-containing protein</fullName>
    </recommendedName>
</protein>
<evidence type="ECO:0000256" key="2">
    <source>
        <dbReference type="ARBA" id="ARBA00022670"/>
    </source>
</evidence>
<dbReference type="AlphaFoldDB" id="A0A1V4HDY5"/>
<dbReference type="InterPro" id="IPR051202">
    <property type="entry name" value="Peptidase_C40"/>
</dbReference>
<sequence length="153" mass="16881">MEQVVAAWNQAVKDSNSMPAWQQKADNMLVAASNYLGTPYVFGSKVGQTASFDCSSFTKFLFAQEHIKLPRSSREQSLLGTDVPLSDLRQGDLIFFTTPARSKKEGLDHIGHVAIYAGDGLIVHTFRPGIGVTISELNGSWKKRVVEVRRVLV</sequence>
<dbReference type="GO" id="GO:0006508">
    <property type="term" value="P:proteolysis"/>
    <property type="evidence" value="ECO:0007669"/>
    <property type="project" value="UniProtKB-KW"/>
</dbReference>
<accession>A0A1V4HDY5</accession>
<evidence type="ECO:0000259" key="5">
    <source>
        <dbReference type="PROSITE" id="PS51935"/>
    </source>
</evidence>
<evidence type="ECO:0000256" key="1">
    <source>
        <dbReference type="ARBA" id="ARBA00007074"/>
    </source>
</evidence>
<name>A0A1V4HDY5_9BACL</name>
<evidence type="ECO:0000313" key="7">
    <source>
        <dbReference type="Proteomes" id="UP000190626"/>
    </source>
</evidence>